<dbReference type="PRINTS" id="PR00702">
    <property type="entry name" value="ACRIFLAVINRP"/>
</dbReference>
<evidence type="ECO:0000256" key="1">
    <source>
        <dbReference type="SAM" id="Phobius"/>
    </source>
</evidence>
<keyword evidence="1" id="KW-1133">Transmembrane helix</keyword>
<keyword evidence="1" id="KW-0472">Membrane</keyword>
<proteinExistence type="predicted"/>
<feature type="transmembrane region" description="Helical" evidence="1">
    <location>
        <begin position="902"/>
        <end position="923"/>
    </location>
</feature>
<feature type="transmembrane region" description="Helical" evidence="1">
    <location>
        <begin position="358"/>
        <end position="379"/>
    </location>
</feature>
<feature type="transmembrane region" description="Helical" evidence="1">
    <location>
        <begin position="385"/>
        <end position="409"/>
    </location>
</feature>
<feature type="transmembrane region" description="Helical" evidence="1">
    <location>
        <begin position="876"/>
        <end position="896"/>
    </location>
</feature>
<reference evidence="2 3" key="1">
    <citation type="submission" date="2023-03" db="EMBL/GenBank/DDBJ databases">
        <title>Fodinicurvata sp. CAU 1616 isolated from sea sendiment.</title>
        <authorList>
            <person name="Kim W."/>
        </authorList>
    </citation>
    <scope>NUCLEOTIDE SEQUENCE [LARGE SCALE GENOMIC DNA]</scope>
    <source>
        <strain evidence="2 3">CAU 1616</strain>
    </source>
</reference>
<feature type="transmembrane region" description="Helical" evidence="1">
    <location>
        <begin position="523"/>
        <end position="542"/>
    </location>
</feature>
<dbReference type="Gene3D" id="3.30.70.1430">
    <property type="entry name" value="Multidrug efflux transporter AcrB pore domain"/>
    <property type="match status" value="2"/>
</dbReference>
<evidence type="ECO:0000313" key="3">
    <source>
        <dbReference type="Proteomes" id="UP001215503"/>
    </source>
</evidence>
<feature type="transmembrane region" description="Helical" evidence="1">
    <location>
        <begin position="849"/>
        <end position="869"/>
    </location>
</feature>
<dbReference type="Gene3D" id="3.30.2090.10">
    <property type="entry name" value="Multidrug efflux transporter AcrB TolC docking domain, DN and DC subdomains"/>
    <property type="match status" value="2"/>
</dbReference>
<dbReference type="PANTHER" id="PTHR32063">
    <property type="match status" value="1"/>
</dbReference>
<dbReference type="EMBL" id="JARHUD010000001">
    <property type="protein sequence ID" value="MDF2094458.1"/>
    <property type="molecule type" value="Genomic_DNA"/>
</dbReference>
<dbReference type="Gene3D" id="3.30.70.1440">
    <property type="entry name" value="Multidrug efflux transporter AcrB pore domain"/>
    <property type="match status" value="1"/>
</dbReference>
<gene>
    <name evidence="2" type="ORF">P2G67_00545</name>
</gene>
<dbReference type="Proteomes" id="UP001215503">
    <property type="component" value="Unassembled WGS sequence"/>
</dbReference>
<feature type="transmembrane region" description="Helical" evidence="1">
    <location>
        <begin position="952"/>
        <end position="974"/>
    </location>
</feature>
<dbReference type="Gene3D" id="3.30.70.1320">
    <property type="entry name" value="Multidrug efflux transporter AcrB pore domain like"/>
    <property type="match status" value="1"/>
</dbReference>
<feature type="transmembrane region" description="Helical" evidence="1">
    <location>
        <begin position="331"/>
        <end position="351"/>
    </location>
</feature>
<feature type="transmembrane region" description="Helical" evidence="1">
    <location>
        <begin position="461"/>
        <end position="485"/>
    </location>
</feature>
<keyword evidence="1" id="KW-0812">Transmembrane</keyword>
<dbReference type="SUPFAM" id="SSF82693">
    <property type="entry name" value="Multidrug efflux transporter AcrB pore domain, PN1, PN2, PC1 and PC2 subdomains"/>
    <property type="match status" value="3"/>
</dbReference>
<name>A0ABT5YI05_9PROT</name>
<accession>A0ABT5YI05</accession>
<organism evidence="2 3">
    <name type="scientific">Aquibaculum arenosum</name>
    <dbReference type="NCBI Taxonomy" id="3032591"/>
    <lineage>
        <taxon>Bacteria</taxon>
        <taxon>Pseudomonadati</taxon>
        <taxon>Pseudomonadota</taxon>
        <taxon>Alphaproteobacteria</taxon>
        <taxon>Rhodospirillales</taxon>
        <taxon>Rhodovibrionaceae</taxon>
        <taxon>Aquibaculum</taxon>
    </lineage>
</organism>
<evidence type="ECO:0000313" key="2">
    <source>
        <dbReference type="EMBL" id="MDF2094458.1"/>
    </source>
</evidence>
<dbReference type="PANTHER" id="PTHR32063:SF0">
    <property type="entry name" value="SWARMING MOTILITY PROTEIN SWRC"/>
    <property type="match status" value="1"/>
</dbReference>
<dbReference type="RefSeq" id="WP_275818985.1">
    <property type="nucleotide sequence ID" value="NZ_JARHUD010000001.1"/>
</dbReference>
<feature type="transmembrane region" description="Helical" evidence="1">
    <location>
        <begin position="980"/>
        <end position="1006"/>
    </location>
</feature>
<feature type="transmembrane region" description="Helical" evidence="1">
    <location>
        <begin position="430"/>
        <end position="455"/>
    </location>
</feature>
<sequence>MNLPEVSVRRHVLAVMLSALIVLFGAISMRSIGVDRMPDVDLPVISVSTTYSGADAQIVDSSISEPMERGVNAVPGIRNIRSISVPGASIVTITFELGKDIDVAFNEVQARVSRLSTLPEDANNPVIEKVNSASQPVVWLSLTGDWTLQDLDTYARQVIRSQIRSVSGVGEIQYGGGEIRNIRVEVDPEKLAAHDVTVTELISALREEHVMMAGGFLIAGQREEQIQLDLEFHNPVALLDLLIAEQEGALITLGDVARVVDGTADRRRLSRFNGEPTVGLGVVKIPGANTAAIAAEIRERVETRIAPALPPGLELSIAYDESVFIQEQVEGLFLTIFLGVVLTALMIWFFLKNLRSTLIVSLSIPISLMASVAVIYFFGYTLNSVTMLAMLLLIGIVVDDAIVVLENIYRHRESEGRGAWDGAIAGSDEVFMAVIATSLALVSIFVSVLFLDAIIGRFFESFAVVVTFGILASSLVALTLVPMLCSRFLQVRKDHGRVYRALERIQAGMENSYRRLLALTLKARLPVLFLVALALALAFWPLRNIDAEFTPREDTGQFTVSVQAPLGSSLDYTATRLERVEELLQADETVATTFSALGLGRDGQVSSGVVFVTLADRDERDASQQEIMERLQPKLDQLAGVRAFASDIPFLGGERGEPLQFVLTGDDLGRVNELSSELLARLENDDALSSVDLELELDLPQVRLVIDRHRARSLGLSAEQIAETTNALMGGVNVARYNDWPGDGQRYNLRVKAIDGTFESPEDINKIYLRTGSGELVRLDTVAHFERRTGPAVIARYGMTYAAEFFATPAIGLGEAIERVEAHAADLLPLGYNLELVGEAEELRQTADAMLFVLLLAVALVYMVLASQFNSLIQPFFIMAAQPVALVGGIVGIWIGGYSLNIYSMIGLLLLMGLVTKNGILLVDLTNQYREKRDMGVDEALLAACPLRFRPVIMTSMTLVLAMVPAVLGLGAGADTTAPMAAAIIGGMITSMILTLVVIPALYSLVERPRARRRARAREAEA</sequence>
<dbReference type="InterPro" id="IPR027463">
    <property type="entry name" value="AcrB_DN_DC_subdom"/>
</dbReference>
<keyword evidence="3" id="KW-1185">Reference proteome</keyword>
<dbReference type="SUPFAM" id="SSF82866">
    <property type="entry name" value="Multidrug efflux transporter AcrB transmembrane domain"/>
    <property type="match status" value="2"/>
</dbReference>
<dbReference type="SUPFAM" id="SSF82714">
    <property type="entry name" value="Multidrug efflux transporter AcrB TolC docking domain, DN and DC subdomains"/>
    <property type="match status" value="2"/>
</dbReference>
<dbReference type="Pfam" id="PF00873">
    <property type="entry name" value="ACR_tran"/>
    <property type="match status" value="1"/>
</dbReference>
<comment type="caution">
    <text evidence="2">The sequence shown here is derived from an EMBL/GenBank/DDBJ whole genome shotgun (WGS) entry which is preliminary data.</text>
</comment>
<protein>
    <submittedName>
        <fullName evidence="2">Efflux RND transporter permease subunit</fullName>
    </submittedName>
</protein>
<dbReference type="Gene3D" id="1.20.1640.10">
    <property type="entry name" value="Multidrug efflux transporter AcrB transmembrane domain"/>
    <property type="match status" value="2"/>
</dbReference>
<feature type="transmembrane region" description="Helical" evidence="1">
    <location>
        <begin position="12"/>
        <end position="29"/>
    </location>
</feature>
<dbReference type="InterPro" id="IPR001036">
    <property type="entry name" value="Acrflvin-R"/>
</dbReference>